<evidence type="ECO:0000313" key="16">
    <source>
        <dbReference type="Proteomes" id="UP000593564"/>
    </source>
</evidence>
<evidence type="ECO:0000256" key="9">
    <source>
        <dbReference type="ARBA" id="ARBA00022989"/>
    </source>
</evidence>
<dbReference type="InterPro" id="IPR011009">
    <property type="entry name" value="Kinase-like_dom_sf"/>
</dbReference>
<dbReference type="InterPro" id="IPR001245">
    <property type="entry name" value="Ser-Thr/Tyr_kinase_cat_dom"/>
</dbReference>
<feature type="transmembrane region" description="Helical" evidence="12">
    <location>
        <begin position="445"/>
        <end position="468"/>
    </location>
</feature>
<keyword evidence="6" id="KW-0547">Nucleotide-binding</keyword>
<evidence type="ECO:0000256" key="13">
    <source>
        <dbReference type="SAM" id="SignalP"/>
    </source>
</evidence>
<evidence type="ECO:0000256" key="7">
    <source>
        <dbReference type="ARBA" id="ARBA00022777"/>
    </source>
</evidence>
<evidence type="ECO:0000256" key="5">
    <source>
        <dbReference type="ARBA" id="ARBA00022729"/>
    </source>
</evidence>
<keyword evidence="8" id="KW-0067">ATP-binding</keyword>
<dbReference type="PANTHER" id="PTHR34590">
    <property type="entry name" value="OS03G0124300 PROTEIN-RELATED"/>
    <property type="match status" value="1"/>
</dbReference>
<dbReference type="GO" id="GO:0004674">
    <property type="term" value="F:protein serine/threonine kinase activity"/>
    <property type="evidence" value="ECO:0007669"/>
    <property type="project" value="UniProtKB-KW"/>
</dbReference>
<dbReference type="GO" id="GO:0004714">
    <property type="term" value="F:transmembrane receptor protein tyrosine kinase activity"/>
    <property type="evidence" value="ECO:0007669"/>
    <property type="project" value="InterPro"/>
</dbReference>
<name>A0A7J7I774_CAMSI</name>
<dbReference type="EMBL" id="JACBKZ010000001">
    <property type="protein sequence ID" value="KAF5959988.1"/>
    <property type="molecule type" value="Genomic_DNA"/>
</dbReference>
<dbReference type="PROSITE" id="PS50011">
    <property type="entry name" value="PROTEIN_KINASE_DOM"/>
    <property type="match status" value="1"/>
</dbReference>
<dbReference type="FunFam" id="2.60.120.430:FF:000003">
    <property type="entry name" value="FERONIA receptor-like kinase"/>
    <property type="match status" value="1"/>
</dbReference>
<keyword evidence="3" id="KW-0808">Transferase</keyword>
<evidence type="ECO:0000256" key="11">
    <source>
        <dbReference type="ARBA" id="ARBA00023180"/>
    </source>
</evidence>
<sequence>MLSIALCLYSLLHLLSSTAATTLPYTPSDYFLLNCGSSSNATSQDGRIWDGDATSKFSPSNIGTTSSPFTATEQDPSVSYIPFLTARIFTSKFTYTFPVSSGPKFIRLYFYPATYSNLDRSKSYFSVTAANYTLLINFSAFLTVSALVPQQSSLVKEFILNVRDTQKLDITFNPSPNSYAFINGIEVVSIPNNFYMKGDLNSIPLVGSQQSFYIDNNTALETQYRLNVGGNDVSVNDDTGMYRTWHPDDPYIYGAAYGVAPHRDVPIRYTNETPNYTAPATVYTTARTMGRFPRLNLEYNLTWIFTVDSGFCYLARLHFCEFQLEVTRENERIFSVYMNNQTADQKVDVIHLSGGNGIPVFKDYVLSVPAAVDGLRSKVDLWLAMHPNVDSKPMYADAILNGLEIFKLNQSDGSLAGPNPEYVSALPAPYPKLPGKQNSKTSSSLVYAVAGGLIGGVLLISVIGFFIFRRRRRLRDSGASVVKSSWDFVVGIGGFGYVYKGYIDNGTSTVATKRLKPSSSQGVREFRTEIEMLSKLRHRHVVALIGFCDDNGEMILVYDYMADSTLCDHLYKSDNPPLSWKQRLEICISAALLRGRPAIVDSHLTRRDRKCWREGTVDQIVDPHLTGQIVPNCLMKFGEIFEGCLRDTGIKRPTMGDVIWSLEFALQLQQIVKRNINGGDGLISPSDALLQARKMTTDDEDDMLFLGSQSNGTGTSTAESGARSGNSFSSHQTVVFSQIMNPNGWYISHKPNRINGKKNFLGLEAINPSIGLGCVGMASNTDRFMTYKMYSTCPDDWDLAQKLVVSGCEPVTRRRRGFYRCSDWFDLSRRGWEVPTNKPLSAEFTIDEVLSLKPGKIRIGLNFSPTTGTFAAIMREKNVTVASSTLNLGAPFNEVIALRGLLPLYVSVGSRLPFFDNTLDIVHSTLFLDGWIGIELLQFVLFDWDRVLRPAWTGSFVRRKI</sequence>
<dbReference type="Gene3D" id="1.10.510.10">
    <property type="entry name" value="Transferase(Phosphotransferase) domain 1"/>
    <property type="match status" value="2"/>
</dbReference>
<feature type="domain" description="Protein kinase" evidence="14">
    <location>
        <begin position="484"/>
        <end position="812"/>
    </location>
</feature>
<dbReference type="InterPro" id="IPR000719">
    <property type="entry name" value="Prot_kinase_dom"/>
</dbReference>
<keyword evidence="7" id="KW-0418">Kinase</keyword>
<dbReference type="Pfam" id="PF07714">
    <property type="entry name" value="PK_Tyr_Ser-Thr"/>
    <property type="match status" value="1"/>
</dbReference>
<reference evidence="16" key="1">
    <citation type="journal article" date="2020" name="Nat. Commun.">
        <title>Genome assembly of wild tea tree DASZ reveals pedigree and selection history of tea varieties.</title>
        <authorList>
            <person name="Zhang W."/>
            <person name="Zhang Y."/>
            <person name="Qiu H."/>
            <person name="Guo Y."/>
            <person name="Wan H."/>
            <person name="Zhang X."/>
            <person name="Scossa F."/>
            <person name="Alseekh S."/>
            <person name="Zhang Q."/>
            <person name="Wang P."/>
            <person name="Xu L."/>
            <person name="Schmidt M.H."/>
            <person name="Jia X."/>
            <person name="Li D."/>
            <person name="Zhu A."/>
            <person name="Guo F."/>
            <person name="Chen W."/>
            <person name="Ni D."/>
            <person name="Usadel B."/>
            <person name="Fernie A.R."/>
            <person name="Wen W."/>
        </authorList>
    </citation>
    <scope>NUCLEOTIDE SEQUENCE [LARGE SCALE GENOMIC DNA]</scope>
    <source>
        <strain evidence="16">cv. G240</strain>
    </source>
</reference>
<dbReference type="FunFam" id="2.60.120.430:FF:000007">
    <property type="entry name" value="FERONIA receptor-like kinase"/>
    <property type="match status" value="1"/>
</dbReference>
<dbReference type="FunFam" id="3.30.200.20:FF:000039">
    <property type="entry name" value="receptor-like protein kinase FERONIA"/>
    <property type="match status" value="1"/>
</dbReference>
<comment type="caution">
    <text evidence="15">The sequence shown here is derived from an EMBL/GenBank/DDBJ whole genome shotgun (WGS) entry which is preliminary data.</text>
</comment>
<dbReference type="Gene3D" id="2.60.120.430">
    <property type="entry name" value="Galactose-binding lectin"/>
    <property type="match status" value="2"/>
</dbReference>
<protein>
    <recommendedName>
        <fullName evidence="14">Protein kinase domain-containing protein</fullName>
    </recommendedName>
</protein>
<proteinExistence type="predicted"/>
<organism evidence="15 16">
    <name type="scientific">Camellia sinensis</name>
    <name type="common">Tea plant</name>
    <name type="synonym">Thea sinensis</name>
    <dbReference type="NCBI Taxonomy" id="4442"/>
    <lineage>
        <taxon>Eukaryota</taxon>
        <taxon>Viridiplantae</taxon>
        <taxon>Streptophyta</taxon>
        <taxon>Embryophyta</taxon>
        <taxon>Tracheophyta</taxon>
        <taxon>Spermatophyta</taxon>
        <taxon>Magnoliopsida</taxon>
        <taxon>eudicotyledons</taxon>
        <taxon>Gunneridae</taxon>
        <taxon>Pentapetalae</taxon>
        <taxon>asterids</taxon>
        <taxon>Ericales</taxon>
        <taxon>Theaceae</taxon>
        <taxon>Camellia</taxon>
    </lineage>
</organism>
<accession>A0A7J7I774</accession>
<reference evidence="15 16" key="2">
    <citation type="submission" date="2020-07" db="EMBL/GenBank/DDBJ databases">
        <title>Genome assembly of wild tea tree DASZ reveals pedigree and selection history of tea varieties.</title>
        <authorList>
            <person name="Zhang W."/>
        </authorList>
    </citation>
    <scope>NUCLEOTIDE SEQUENCE [LARGE SCALE GENOMIC DNA]</scope>
    <source>
        <strain evidence="16">cv. G240</strain>
        <tissue evidence="15">Leaf</tissue>
    </source>
</reference>
<dbReference type="GO" id="GO:0005524">
    <property type="term" value="F:ATP binding"/>
    <property type="evidence" value="ECO:0007669"/>
    <property type="project" value="UniProtKB-KW"/>
</dbReference>
<dbReference type="Pfam" id="PF12819">
    <property type="entry name" value="Malectin_like"/>
    <property type="match status" value="1"/>
</dbReference>
<dbReference type="SUPFAM" id="SSF56112">
    <property type="entry name" value="Protein kinase-like (PK-like)"/>
    <property type="match status" value="1"/>
</dbReference>
<keyword evidence="9 12" id="KW-1133">Transmembrane helix</keyword>
<dbReference type="GO" id="GO:0016020">
    <property type="term" value="C:membrane"/>
    <property type="evidence" value="ECO:0007669"/>
    <property type="project" value="UniProtKB-SubCell"/>
</dbReference>
<evidence type="ECO:0000256" key="10">
    <source>
        <dbReference type="ARBA" id="ARBA00023136"/>
    </source>
</evidence>
<evidence type="ECO:0000259" key="14">
    <source>
        <dbReference type="PROSITE" id="PS50011"/>
    </source>
</evidence>
<dbReference type="AlphaFoldDB" id="A0A7J7I774"/>
<comment type="subcellular location">
    <subcellularLocation>
        <location evidence="1">Membrane</location>
        <topology evidence="1">Single-pass type I membrane protein</topology>
    </subcellularLocation>
</comment>
<evidence type="ECO:0000256" key="2">
    <source>
        <dbReference type="ARBA" id="ARBA00022527"/>
    </source>
</evidence>
<evidence type="ECO:0000256" key="4">
    <source>
        <dbReference type="ARBA" id="ARBA00022692"/>
    </source>
</evidence>
<evidence type="ECO:0000313" key="15">
    <source>
        <dbReference type="EMBL" id="KAF5959988.1"/>
    </source>
</evidence>
<keyword evidence="16" id="KW-1185">Reference proteome</keyword>
<evidence type="ECO:0000256" key="6">
    <source>
        <dbReference type="ARBA" id="ARBA00022741"/>
    </source>
</evidence>
<feature type="chain" id="PRO_5029673209" description="Protein kinase domain-containing protein" evidence="13">
    <location>
        <begin position="21"/>
        <end position="961"/>
    </location>
</feature>
<keyword evidence="5 13" id="KW-0732">Signal</keyword>
<evidence type="ECO:0000256" key="12">
    <source>
        <dbReference type="SAM" id="Phobius"/>
    </source>
</evidence>
<keyword evidence="10 12" id="KW-0472">Membrane</keyword>
<feature type="signal peptide" evidence="13">
    <location>
        <begin position="1"/>
        <end position="20"/>
    </location>
</feature>
<dbReference type="Gene3D" id="1.20.5.510">
    <property type="entry name" value="Single helix bin"/>
    <property type="match status" value="1"/>
</dbReference>
<gene>
    <name evidence="15" type="ORF">HYC85_001197</name>
</gene>
<evidence type="ECO:0000256" key="8">
    <source>
        <dbReference type="ARBA" id="ARBA00022840"/>
    </source>
</evidence>
<keyword evidence="4 12" id="KW-0812">Transmembrane</keyword>
<dbReference type="InterPro" id="IPR045272">
    <property type="entry name" value="ANXUR1/2-like"/>
</dbReference>
<keyword evidence="11" id="KW-0325">Glycoprotein</keyword>
<evidence type="ECO:0000256" key="3">
    <source>
        <dbReference type="ARBA" id="ARBA00022679"/>
    </source>
</evidence>
<dbReference type="Proteomes" id="UP000593564">
    <property type="component" value="Unassembled WGS sequence"/>
</dbReference>
<dbReference type="InterPro" id="IPR024788">
    <property type="entry name" value="Malectin-like_Carb-bd_dom"/>
</dbReference>
<dbReference type="PANTHER" id="PTHR34590:SF5">
    <property type="entry name" value="OS04G0586500 PROTEIN"/>
    <property type="match status" value="1"/>
</dbReference>
<keyword evidence="2" id="KW-0723">Serine/threonine-protein kinase</keyword>
<evidence type="ECO:0000256" key="1">
    <source>
        <dbReference type="ARBA" id="ARBA00004479"/>
    </source>
</evidence>